<feature type="region of interest" description="Disordered" evidence="1">
    <location>
        <begin position="21"/>
        <end position="80"/>
    </location>
</feature>
<evidence type="ECO:0000256" key="1">
    <source>
        <dbReference type="SAM" id="MobiDB-lite"/>
    </source>
</evidence>
<feature type="compositionally biased region" description="Polar residues" evidence="1">
    <location>
        <begin position="46"/>
        <end position="73"/>
    </location>
</feature>
<gene>
    <name evidence="2" type="ORF">M422DRAFT_258180</name>
</gene>
<evidence type="ECO:0000313" key="2">
    <source>
        <dbReference type="EMBL" id="KIJ39025.1"/>
    </source>
</evidence>
<dbReference type="AlphaFoldDB" id="A0A0C9VM90"/>
<reference evidence="2 3" key="1">
    <citation type="submission" date="2014-06" db="EMBL/GenBank/DDBJ databases">
        <title>Evolutionary Origins and Diversification of the Mycorrhizal Mutualists.</title>
        <authorList>
            <consortium name="DOE Joint Genome Institute"/>
            <consortium name="Mycorrhizal Genomics Consortium"/>
            <person name="Kohler A."/>
            <person name="Kuo A."/>
            <person name="Nagy L.G."/>
            <person name="Floudas D."/>
            <person name="Copeland A."/>
            <person name="Barry K.W."/>
            <person name="Cichocki N."/>
            <person name="Veneault-Fourrey C."/>
            <person name="LaButti K."/>
            <person name="Lindquist E.A."/>
            <person name="Lipzen A."/>
            <person name="Lundell T."/>
            <person name="Morin E."/>
            <person name="Murat C."/>
            <person name="Riley R."/>
            <person name="Ohm R."/>
            <person name="Sun H."/>
            <person name="Tunlid A."/>
            <person name="Henrissat B."/>
            <person name="Grigoriev I.V."/>
            <person name="Hibbett D.S."/>
            <person name="Martin F."/>
        </authorList>
    </citation>
    <scope>NUCLEOTIDE SEQUENCE [LARGE SCALE GENOMIC DNA]</scope>
    <source>
        <strain evidence="2 3">SS14</strain>
    </source>
</reference>
<dbReference type="EMBL" id="KN837155">
    <property type="protein sequence ID" value="KIJ39025.1"/>
    <property type="molecule type" value="Genomic_DNA"/>
</dbReference>
<organism evidence="2 3">
    <name type="scientific">Sphaerobolus stellatus (strain SS14)</name>
    <dbReference type="NCBI Taxonomy" id="990650"/>
    <lineage>
        <taxon>Eukaryota</taxon>
        <taxon>Fungi</taxon>
        <taxon>Dikarya</taxon>
        <taxon>Basidiomycota</taxon>
        <taxon>Agaricomycotina</taxon>
        <taxon>Agaricomycetes</taxon>
        <taxon>Phallomycetidae</taxon>
        <taxon>Geastrales</taxon>
        <taxon>Sphaerobolaceae</taxon>
        <taxon>Sphaerobolus</taxon>
    </lineage>
</organism>
<evidence type="ECO:0000313" key="3">
    <source>
        <dbReference type="Proteomes" id="UP000054279"/>
    </source>
</evidence>
<feature type="compositionally biased region" description="Low complexity" evidence="1">
    <location>
        <begin position="26"/>
        <end position="45"/>
    </location>
</feature>
<dbReference type="Proteomes" id="UP000054279">
    <property type="component" value="Unassembled WGS sequence"/>
</dbReference>
<protein>
    <submittedName>
        <fullName evidence="2">Uncharacterized protein</fullName>
    </submittedName>
</protein>
<dbReference type="HOGENOM" id="CLU_2135150_0_0_1"/>
<keyword evidence="3" id="KW-1185">Reference proteome</keyword>
<accession>A0A0C9VM90</accession>
<sequence length="113" mass="12080">MISSELFAATIPSTPVRQKTFSVHGISPNTPSTTPITNSTSSHHSLVSTYTSPLSAPQSPVSDSAPKSTNQSPADLADNWRARAQQNGIKVDTEDGNVHQGKYYATLVSRLLK</sequence>
<proteinExistence type="predicted"/>
<name>A0A0C9VM90_SPHS4</name>